<dbReference type="EMBL" id="FXTO01000002">
    <property type="protein sequence ID" value="SMO42660.1"/>
    <property type="molecule type" value="Genomic_DNA"/>
</dbReference>
<keyword evidence="1" id="KW-0479">Metal-binding</keyword>
<keyword evidence="2" id="KW-0378">Hydrolase</keyword>
<dbReference type="GO" id="GO:0046872">
    <property type="term" value="F:metal ion binding"/>
    <property type="evidence" value="ECO:0007669"/>
    <property type="project" value="UniProtKB-KW"/>
</dbReference>
<feature type="domain" description="Peptidase M20 dimerisation" evidence="4">
    <location>
        <begin position="173"/>
        <end position="286"/>
    </location>
</feature>
<proteinExistence type="predicted"/>
<dbReference type="Pfam" id="PF01546">
    <property type="entry name" value="Peptidase_M20"/>
    <property type="match status" value="1"/>
</dbReference>
<dbReference type="Proteomes" id="UP000316030">
    <property type="component" value="Unassembled WGS sequence"/>
</dbReference>
<dbReference type="Pfam" id="PF07687">
    <property type="entry name" value="M20_dimer"/>
    <property type="match status" value="1"/>
</dbReference>
<evidence type="ECO:0000313" key="5">
    <source>
        <dbReference type="EMBL" id="SMO42660.1"/>
    </source>
</evidence>
<evidence type="ECO:0000256" key="2">
    <source>
        <dbReference type="ARBA" id="ARBA00022801"/>
    </source>
</evidence>
<protein>
    <submittedName>
        <fullName evidence="5">Acetylornithine deacetylase</fullName>
    </submittedName>
</protein>
<evidence type="ECO:0000313" key="6">
    <source>
        <dbReference type="Proteomes" id="UP000316030"/>
    </source>
</evidence>
<evidence type="ECO:0000256" key="3">
    <source>
        <dbReference type="ARBA" id="ARBA00023285"/>
    </source>
</evidence>
<organism evidence="5 6">
    <name type="scientific">Thalassovita litoralis</name>
    <dbReference type="NCBI Taxonomy" id="1010611"/>
    <lineage>
        <taxon>Bacteria</taxon>
        <taxon>Pseudomonadati</taxon>
        <taxon>Pseudomonadota</taxon>
        <taxon>Alphaproteobacteria</taxon>
        <taxon>Rhodobacterales</taxon>
        <taxon>Roseobacteraceae</taxon>
        <taxon>Thalassovita</taxon>
    </lineage>
</organism>
<dbReference type="SUPFAM" id="SSF53187">
    <property type="entry name" value="Zn-dependent exopeptidases"/>
    <property type="match status" value="1"/>
</dbReference>
<dbReference type="PANTHER" id="PTHR43808">
    <property type="entry name" value="ACETYLORNITHINE DEACETYLASE"/>
    <property type="match status" value="1"/>
</dbReference>
<dbReference type="AlphaFoldDB" id="A0A521B7J3"/>
<dbReference type="InterPro" id="IPR011650">
    <property type="entry name" value="Peptidase_M20_dimer"/>
</dbReference>
<reference evidence="5 6" key="1">
    <citation type="submission" date="2017-05" db="EMBL/GenBank/DDBJ databases">
        <authorList>
            <person name="Varghese N."/>
            <person name="Submissions S."/>
        </authorList>
    </citation>
    <scope>NUCLEOTIDE SEQUENCE [LARGE SCALE GENOMIC DNA]</scope>
    <source>
        <strain evidence="5 6">DSM 29506</strain>
    </source>
</reference>
<sequence>MPARLSPYEIMERLVAFPTVSRDTNLPLVDWVEDYLNSHGITAHRYYNEDNDKAAIFAHVGPEIEGGVVLSGHTDVVPVDGQPWASDPFTVVERDGKYYGRGCCDMKGFDALAIWALVEAHHKGVSRPLQLALSFDEEIGCTGAPPLIERMLETVPKASAVIVGEPSMLQAVTAHKGGRAFWVHMHGFEVHSSIMHTGVNAIMYGVKLIDWANQVNAENMACTPSDVAGLFEPPWTTAHVGQISGGTAHNITAKDCEFGVDFRVVPDENPEEWRNRFLAKVAEVEAEMQAVVPQTRIEIVEKFGLPGLAPEQNGEAEALARQLTGDNANHVVSYGTEAGHFQTAGYSAVVCGPGDIAQAHQPDEYITVDQFNKGHAFMRRLLDIL</sequence>
<dbReference type="NCBIfam" id="NF005710">
    <property type="entry name" value="PRK07522.1"/>
    <property type="match status" value="1"/>
</dbReference>
<name>A0A521B7J3_9RHOB</name>
<dbReference type="GO" id="GO:0006526">
    <property type="term" value="P:L-arginine biosynthetic process"/>
    <property type="evidence" value="ECO:0007669"/>
    <property type="project" value="InterPro"/>
</dbReference>
<dbReference type="OrthoDB" id="9809784at2"/>
<keyword evidence="3" id="KW-0170">Cobalt</keyword>
<dbReference type="PANTHER" id="PTHR43808:SF31">
    <property type="entry name" value="N-ACETYL-L-CITRULLINE DEACETYLASE"/>
    <property type="match status" value="1"/>
</dbReference>
<accession>A0A521B7J3</accession>
<dbReference type="RefSeq" id="WP_142491927.1">
    <property type="nucleotide sequence ID" value="NZ_FXTO01000002.1"/>
</dbReference>
<evidence type="ECO:0000256" key="1">
    <source>
        <dbReference type="ARBA" id="ARBA00022723"/>
    </source>
</evidence>
<dbReference type="CDD" id="cd03894">
    <property type="entry name" value="M20_ArgE"/>
    <property type="match status" value="1"/>
</dbReference>
<dbReference type="GO" id="GO:0008777">
    <property type="term" value="F:acetylornithine deacetylase activity"/>
    <property type="evidence" value="ECO:0007669"/>
    <property type="project" value="TreeGrafter"/>
</dbReference>
<dbReference type="InterPro" id="IPR036264">
    <property type="entry name" value="Bact_exopeptidase_dim_dom"/>
</dbReference>
<dbReference type="Gene3D" id="3.30.70.360">
    <property type="match status" value="1"/>
</dbReference>
<dbReference type="InterPro" id="IPR050072">
    <property type="entry name" value="Peptidase_M20A"/>
</dbReference>
<dbReference type="NCBIfam" id="TIGR01892">
    <property type="entry name" value="AcOrn-deacetyl"/>
    <property type="match status" value="1"/>
</dbReference>
<evidence type="ECO:0000259" key="4">
    <source>
        <dbReference type="Pfam" id="PF07687"/>
    </source>
</evidence>
<gene>
    <name evidence="5" type="ORF">SAMN06265173_102166</name>
</gene>
<dbReference type="InterPro" id="IPR002933">
    <property type="entry name" value="Peptidase_M20"/>
</dbReference>
<dbReference type="Gene3D" id="3.40.630.10">
    <property type="entry name" value="Zn peptidases"/>
    <property type="match status" value="1"/>
</dbReference>
<dbReference type="InterPro" id="IPR010169">
    <property type="entry name" value="AcOrn-deacetyl"/>
</dbReference>
<keyword evidence="6" id="KW-1185">Reference proteome</keyword>
<dbReference type="SUPFAM" id="SSF55031">
    <property type="entry name" value="Bacterial exopeptidase dimerisation domain"/>
    <property type="match status" value="1"/>
</dbReference>